<dbReference type="GO" id="GO:0004867">
    <property type="term" value="F:serine-type endopeptidase inhibitor activity"/>
    <property type="evidence" value="ECO:0007669"/>
    <property type="project" value="InterPro"/>
</dbReference>
<proteinExistence type="predicted"/>
<feature type="region of interest" description="Disordered" evidence="1">
    <location>
        <begin position="11"/>
        <end position="33"/>
    </location>
</feature>
<dbReference type="EMBL" id="WNKQ01000008">
    <property type="protein sequence ID" value="KAF5849748.1"/>
    <property type="molecule type" value="Genomic_DNA"/>
</dbReference>
<dbReference type="Proteomes" id="UP000624244">
    <property type="component" value="Unassembled WGS sequence"/>
</dbReference>
<comment type="caution">
    <text evidence="2">The sequence shown here is derived from an EMBL/GenBank/DDBJ whole genome shotgun (WGS) entry which is preliminary data.</text>
</comment>
<evidence type="ECO:0000256" key="1">
    <source>
        <dbReference type="SAM" id="MobiDB-lite"/>
    </source>
</evidence>
<accession>A0A8H5ZL48</accession>
<gene>
    <name evidence="2" type="ORF">GGP41_005178</name>
</gene>
<protein>
    <submittedName>
        <fullName evidence="2">Uncharacterized protein</fullName>
    </submittedName>
</protein>
<dbReference type="OMA" id="FEDRSMM"/>
<sequence length="125" mass="13452">MDSLPAPFAIEIDGSPISKPASDTQDQTHASTGAEPAVFELKNKRLQCDGHVLARALAEDRSFAPKKVWWFKADTDTLIHDVVANKDGDSYQLQFAGAGLMAESGNVYADLMGDNGAKVVLKMQS</sequence>
<dbReference type="Pfam" id="PF16850">
    <property type="entry name" value="Inhibitor_I66"/>
    <property type="match status" value="1"/>
</dbReference>
<feature type="compositionally biased region" description="Polar residues" evidence="1">
    <location>
        <begin position="21"/>
        <end position="31"/>
    </location>
</feature>
<organism evidence="2 3">
    <name type="scientific">Cochliobolus sativus</name>
    <name type="common">Common root rot and spot blotch fungus</name>
    <name type="synonym">Bipolaris sorokiniana</name>
    <dbReference type="NCBI Taxonomy" id="45130"/>
    <lineage>
        <taxon>Eukaryota</taxon>
        <taxon>Fungi</taxon>
        <taxon>Dikarya</taxon>
        <taxon>Ascomycota</taxon>
        <taxon>Pezizomycotina</taxon>
        <taxon>Dothideomycetes</taxon>
        <taxon>Pleosporomycetidae</taxon>
        <taxon>Pleosporales</taxon>
        <taxon>Pleosporineae</taxon>
        <taxon>Pleosporaceae</taxon>
        <taxon>Bipolaris</taxon>
    </lineage>
</organism>
<evidence type="ECO:0000313" key="2">
    <source>
        <dbReference type="EMBL" id="KAF5849748.1"/>
    </source>
</evidence>
<reference evidence="2" key="1">
    <citation type="submission" date="2019-11" db="EMBL/GenBank/DDBJ databases">
        <title>Bipolaris sorokiniana Genome sequencing.</title>
        <authorList>
            <person name="Wang H."/>
        </authorList>
    </citation>
    <scope>NUCLEOTIDE SEQUENCE</scope>
</reference>
<evidence type="ECO:0000313" key="3">
    <source>
        <dbReference type="Proteomes" id="UP000624244"/>
    </source>
</evidence>
<dbReference type="InterPro" id="IPR031755">
    <property type="entry name" value="Inhibitor_I66"/>
</dbReference>
<name>A0A8H5ZL48_COCSA</name>
<dbReference type="AlphaFoldDB" id="A0A8H5ZL48"/>
<dbReference type="Gene3D" id="2.80.10.50">
    <property type="match status" value="1"/>
</dbReference>